<dbReference type="SUPFAM" id="SSF53335">
    <property type="entry name" value="S-adenosyl-L-methionine-dependent methyltransferases"/>
    <property type="match status" value="1"/>
</dbReference>
<sequence>MAEPSESAQAPLDAPLTAEPDGWDDNDSSIEVTSLASSTTSITDTIRKHREENGRTYHKYKEETDEHPETEVLGIDLSPIQPSFIPANLAFQIDDLEESWNFSSKFDFIYTRMLTGSFTNWPKFFEQSFANLNPGGYIELADSCFPMRTDDNSFPPDSALKKWCDLLVEGCAAVGRPIDSAMHYKSQLEAAGFVNVVEVQYRWPMGRWPTDKKAKELGTWGLANVYGGLESICLAVFTRVLGWTKEEVDIFLIDVRKELKDPKIHSYGPIYVVYGQKPVEK</sequence>
<feature type="compositionally biased region" description="Polar residues" evidence="1">
    <location>
        <begin position="29"/>
        <end position="44"/>
    </location>
</feature>
<accession>A0A3D8RV50</accession>
<dbReference type="Pfam" id="PF13489">
    <property type="entry name" value="Methyltransf_23"/>
    <property type="match status" value="1"/>
</dbReference>
<proteinExistence type="predicted"/>
<evidence type="ECO:0000313" key="3">
    <source>
        <dbReference type="Proteomes" id="UP000256645"/>
    </source>
</evidence>
<dbReference type="EMBL" id="PDLM01000005">
    <property type="protein sequence ID" value="RDW77820.1"/>
    <property type="molecule type" value="Genomic_DNA"/>
</dbReference>
<dbReference type="PANTHER" id="PTHR43591:SF31">
    <property type="entry name" value="LAEA-LIKE, PUTATIVE (AFU_ORTHOLOGUE AFUA_8G01930)-RELATED"/>
    <property type="match status" value="1"/>
</dbReference>
<dbReference type="OrthoDB" id="2013972at2759"/>
<evidence type="ECO:0000313" key="2">
    <source>
        <dbReference type="EMBL" id="RDW77820.1"/>
    </source>
</evidence>
<keyword evidence="3" id="KW-1185">Reference proteome</keyword>
<dbReference type="AlphaFoldDB" id="A0A3D8RV50"/>
<dbReference type="Proteomes" id="UP000256645">
    <property type="component" value="Unassembled WGS sequence"/>
</dbReference>
<comment type="caution">
    <text evidence="2">The sequence shown here is derived from an EMBL/GenBank/DDBJ whole genome shotgun (WGS) entry which is preliminary data.</text>
</comment>
<organism evidence="2 3">
    <name type="scientific">Coleophoma cylindrospora</name>
    <dbReference type="NCBI Taxonomy" id="1849047"/>
    <lineage>
        <taxon>Eukaryota</taxon>
        <taxon>Fungi</taxon>
        <taxon>Dikarya</taxon>
        <taxon>Ascomycota</taxon>
        <taxon>Pezizomycotina</taxon>
        <taxon>Leotiomycetes</taxon>
        <taxon>Helotiales</taxon>
        <taxon>Dermateaceae</taxon>
        <taxon>Coleophoma</taxon>
    </lineage>
</organism>
<name>A0A3D8RV50_9HELO</name>
<dbReference type="Gene3D" id="3.40.50.150">
    <property type="entry name" value="Vaccinia Virus protein VP39"/>
    <property type="match status" value="1"/>
</dbReference>
<dbReference type="GO" id="GO:0008168">
    <property type="term" value="F:methyltransferase activity"/>
    <property type="evidence" value="ECO:0007669"/>
    <property type="project" value="TreeGrafter"/>
</dbReference>
<protein>
    <submittedName>
        <fullName evidence="2">Uncharacterized protein</fullName>
    </submittedName>
</protein>
<feature type="region of interest" description="Disordered" evidence="1">
    <location>
        <begin position="1"/>
        <end position="68"/>
    </location>
</feature>
<feature type="compositionally biased region" description="Basic and acidic residues" evidence="1">
    <location>
        <begin position="45"/>
        <end position="68"/>
    </location>
</feature>
<reference evidence="2 3" key="1">
    <citation type="journal article" date="2018" name="IMA Fungus">
        <title>IMA Genome-F 9: Draft genome sequence of Annulohypoxylon stygium, Aspergillus mulundensis, Berkeleyomyces basicola (syn. Thielaviopsis basicola), Ceratocystis smalleyi, two Cercospora beticola strains, Coleophoma cylindrospora, Fusarium fracticaudum, Phialophora cf. hyalina, and Morchella septimelata.</title>
        <authorList>
            <person name="Wingfield B.D."/>
            <person name="Bills G.F."/>
            <person name="Dong Y."/>
            <person name="Huang W."/>
            <person name="Nel W.J."/>
            <person name="Swalarsk-Parry B.S."/>
            <person name="Vaghefi N."/>
            <person name="Wilken P.M."/>
            <person name="An Z."/>
            <person name="de Beer Z.W."/>
            <person name="De Vos L."/>
            <person name="Chen L."/>
            <person name="Duong T.A."/>
            <person name="Gao Y."/>
            <person name="Hammerbacher A."/>
            <person name="Kikkert J.R."/>
            <person name="Li Y."/>
            <person name="Li H."/>
            <person name="Li K."/>
            <person name="Li Q."/>
            <person name="Liu X."/>
            <person name="Ma X."/>
            <person name="Naidoo K."/>
            <person name="Pethybridge S.J."/>
            <person name="Sun J."/>
            <person name="Steenkamp E.T."/>
            <person name="van der Nest M.A."/>
            <person name="van Wyk S."/>
            <person name="Wingfield M.J."/>
            <person name="Xiong C."/>
            <person name="Yue Q."/>
            <person name="Zhang X."/>
        </authorList>
    </citation>
    <scope>NUCLEOTIDE SEQUENCE [LARGE SCALE GENOMIC DNA]</scope>
    <source>
        <strain evidence="2 3">BP6252</strain>
    </source>
</reference>
<dbReference type="InterPro" id="IPR029063">
    <property type="entry name" value="SAM-dependent_MTases_sf"/>
</dbReference>
<gene>
    <name evidence="2" type="ORF">BP6252_05873</name>
</gene>
<dbReference type="PANTHER" id="PTHR43591">
    <property type="entry name" value="METHYLTRANSFERASE"/>
    <property type="match status" value="1"/>
</dbReference>
<dbReference type="CDD" id="cd02440">
    <property type="entry name" value="AdoMet_MTases"/>
    <property type="match status" value="1"/>
</dbReference>
<dbReference type="STRING" id="1849047.A0A3D8RV50"/>
<evidence type="ECO:0000256" key="1">
    <source>
        <dbReference type="SAM" id="MobiDB-lite"/>
    </source>
</evidence>